<evidence type="ECO:0000313" key="4">
    <source>
        <dbReference type="Proteomes" id="UP001054857"/>
    </source>
</evidence>
<dbReference type="AlphaFoldDB" id="A0AAD3DGP6"/>
<feature type="compositionally biased region" description="Low complexity" evidence="1">
    <location>
        <begin position="511"/>
        <end position="520"/>
    </location>
</feature>
<sequence>MTANKSCYHHNHCFHKWSSKGVGERPVTARRASHAPSRAAPSRLLALLLFTSLLQLLHFDRVVAGHALAAIPSLLPFGGTQRLRDSESFRSDEVASDDGNSTALHHPHAQPRRHLLAAAAAATPPRKRTSFKRQPTPGAAYVSIGKVRPFTGDVYPTSSLAQALAARAYKREVILVTDTRPRAALQLYDNLAQLGLVHVLWLTSSQASCAALEQLAAARAELQSSRQQQQQSSNSRTTGRGTAAKLGPNDAMGCAWYSQPFPPGFTGHRQLMTKRLMLLARAARLRYNVLTLDTDVIVFRDPYPYLKAPPYGKMQLIVGRSVRGGGVVNTGVMYLQGAAREGPVAWLLGEVVDRNLRWLEHNNSSSSSSSSSAAGAAGAGGAAPYLAPHQADTRGCWDQFLLADVLLSSLTGRLVLWYCVKPPATNATAGGTAGGAAGVRMLRAGASRREREREEEGRWGAVHRAALGRGPMELLNHEVTPVSDQPSLASLVAAKAFMTHWANLTTTSSTAAGQQQRAAAAGGGDPPPLLPEEPGYRLPPRRPGGLAEAFRAQLAAEA</sequence>
<name>A0AAD3DGP6_9CHLO</name>
<evidence type="ECO:0000313" key="3">
    <source>
        <dbReference type="EMBL" id="GFR40062.1"/>
    </source>
</evidence>
<organism evidence="3 4">
    <name type="scientific">Astrephomene gubernaculifera</name>
    <dbReference type="NCBI Taxonomy" id="47775"/>
    <lineage>
        <taxon>Eukaryota</taxon>
        <taxon>Viridiplantae</taxon>
        <taxon>Chlorophyta</taxon>
        <taxon>core chlorophytes</taxon>
        <taxon>Chlorophyceae</taxon>
        <taxon>CS clade</taxon>
        <taxon>Chlamydomonadales</taxon>
        <taxon>Astrephomenaceae</taxon>
        <taxon>Astrephomene</taxon>
    </lineage>
</organism>
<feature type="non-terminal residue" evidence="3">
    <location>
        <position position="558"/>
    </location>
</feature>
<comment type="caution">
    <text evidence="3">The sequence shown here is derived from an EMBL/GenBank/DDBJ whole genome shotgun (WGS) entry which is preliminary data.</text>
</comment>
<keyword evidence="4" id="KW-1185">Reference proteome</keyword>
<protein>
    <recommendedName>
        <fullName evidence="2">Nucleotide-diphospho-sugar transferase domain-containing protein</fullName>
    </recommendedName>
</protein>
<feature type="region of interest" description="Disordered" evidence="1">
    <location>
        <begin position="86"/>
        <end position="109"/>
    </location>
</feature>
<dbReference type="Proteomes" id="UP001054857">
    <property type="component" value="Unassembled WGS sequence"/>
</dbReference>
<feature type="region of interest" description="Disordered" evidence="1">
    <location>
        <begin position="223"/>
        <end position="244"/>
    </location>
</feature>
<proteinExistence type="predicted"/>
<feature type="domain" description="Nucleotide-diphospho-sugar transferase" evidence="2">
    <location>
        <begin position="267"/>
        <end position="335"/>
    </location>
</feature>
<evidence type="ECO:0000259" key="2">
    <source>
        <dbReference type="Pfam" id="PF03407"/>
    </source>
</evidence>
<gene>
    <name evidence="3" type="ORF">Agub_g601</name>
</gene>
<feature type="region of interest" description="Disordered" evidence="1">
    <location>
        <begin position="508"/>
        <end position="545"/>
    </location>
</feature>
<dbReference type="EMBL" id="BMAR01000001">
    <property type="protein sequence ID" value="GFR40062.1"/>
    <property type="molecule type" value="Genomic_DNA"/>
</dbReference>
<reference evidence="3 4" key="1">
    <citation type="journal article" date="2021" name="Sci. Rep.">
        <title>Genome sequencing of the multicellular alga Astrephomene provides insights into convergent evolution of germ-soma differentiation.</title>
        <authorList>
            <person name="Yamashita S."/>
            <person name="Yamamoto K."/>
            <person name="Matsuzaki R."/>
            <person name="Suzuki S."/>
            <person name="Yamaguchi H."/>
            <person name="Hirooka S."/>
            <person name="Minakuchi Y."/>
            <person name="Miyagishima S."/>
            <person name="Kawachi M."/>
            <person name="Toyoda A."/>
            <person name="Nozaki H."/>
        </authorList>
    </citation>
    <scope>NUCLEOTIDE SEQUENCE [LARGE SCALE GENOMIC DNA]</scope>
    <source>
        <strain evidence="3 4">NIES-4017</strain>
    </source>
</reference>
<accession>A0AAD3DGP6</accession>
<evidence type="ECO:0000256" key="1">
    <source>
        <dbReference type="SAM" id="MobiDB-lite"/>
    </source>
</evidence>
<dbReference type="InterPro" id="IPR005069">
    <property type="entry name" value="Nucl-diP-sugar_transferase"/>
</dbReference>
<feature type="compositionally biased region" description="Low complexity" evidence="1">
    <location>
        <begin position="532"/>
        <end position="545"/>
    </location>
</feature>
<dbReference type="Pfam" id="PF03407">
    <property type="entry name" value="Nucleotid_trans"/>
    <property type="match status" value="1"/>
</dbReference>
<feature type="compositionally biased region" description="Low complexity" evidence="1">
    <location>
        <begin position="223"/>
        <end position="233"/>
    </location>
</feature>